<dbReference type="Pfam" id="PF18181">
    <property type="entry name" value="SLATT_1"/>
    <property type="match status" value="1"/>
</dbReference>
<evidence type="ECO:0000259" key="2">
    <source>
        <dbReference type="Pfam" id="PF18181"/>
    </source>
</evidence>
<keyword evidence="1" id="KW-0472">Membrane</keyword>
<keyword evidence="4" id="KW-1185">Reference proteome</keyword>
<reference evidence="4" key="1">
    <citation type="journal article" date="2019" name="Int. J. Syst. Evol. Microbiol.">
        <title>The Global Catalogue of Microorganisms (GCM) 10K type strain sequencing project: providing services to taxonomists for standard genome sequencing and annotation.</title>
        <authorList>
            <consortium name="The Broad Institute Genomics Platform"/>
            <consortium name="The Broad Institute Genome Sequencing Center for Infectious Disease"/>
            <person name="Wu L."/>
            <person name="Ma J."/>
        </authorList>
    </citation>
    <scope>NUCLEOTIDE SEQUENCE [LARGE SCALE GENOMIC DNA]</scope>
    <source>
        <strain evidence="4">CGMCC 4.7405</strain>
    </source>
</reference>
<dbReference type="EMBL" id="JBHRZI010000027">
    <property type="protein sequence ID" value="MFC3895826.1"/>
    <property type="molecule type" value="Genomic_DNA"/>
</dbReference>
<dbReference type="RefSeq" id="WP_382377356.1">
    <property type="nucleotide sequence ID" value="NZ_JBHRZI010000027.1"/>
</dbReference>
<sequence>MSLEQLLFAVSETKGMDLVAASFSSHDADSWDAWNEKLRPHTRLLGRAGTSFGHLSFPDGSAAVLRRSARPGDAGRNVAHALVGDRGTISRLVPAMTTCWLRWLDERPISNRLPDVVREEFDPSARPKALDDPILLPLLACALARPSSTYSVIGVPDGKELSALWTLRTLLPDREWTFSTYEENDAGQPNLPRLVFLPGRPSQEVVVQEGRLRIDVREEPRPNDWATKRAVELLGTLQHAREEATVFFVPQNHVEVVADDTPTTVIEVAQPESGWPFPEVVHGNDPLPQRLARFTELAGRLDGAVRHEQLCAWIEDRVAAPSPFVAAFVQARGGSGFDAAISRRWLAEQGVTTVRPEPGQPARLARRPAVDENVARAMWGKHEAWSRSADHHKVRAMRYRMAVLGTLAGSAVLTVVAAQFNARWLPVTGIAVAVLTAALVIAGIWVRAVKEPAERDRWASTRIIAEQVKAEVCKYLAGAAPYRDPRAVALLKENVERVEGDEQMHELANATPLICDVRSYVDGRVREQISYHRATAKRLRRNLQRMRMAEYVFQGMAAALAAVGAVQGYQLAVWAGLLTTIAGAVTAHIAQSGYDRLVVRYRRTVDDLEELARSLPDRPDPAAQDHFVTACEQVIARQNEDWLTQLTTSGRQP</sequence>
<protein>
    <submittedName>
        <fullName evidence="3">DUF4231 domain-containing protein</fullName>
    </submittedName>
</protein>
<accession>A0ABV8C1F2</accession>
<dbReference type="NCBIfam" id="NF033634">
    <property type="entry name" value="SLATT_1"/>
    <property type="match status" value="1"/>
</dbReference>
<evidence type="ECO:0000313" key="4">
    <source>
        <dbReference type="Proteomes" id="UP001595690"/>
    </source>
</evidence>
<dbReference type="InterPro" id="IPR040884">
    <property type="entry name" value="SLATT_1"/>
</dbReference>
<feature type="transmembrane region" description="Helical" evidence="1">
    <location>
        <begin position="401"/>
        <end position="418"/>
    </location>
</feature>
<keyword evidence="1" id="KW-1133">Transmembrane helix</keyword>
<comment type="caution">
    <text evidence="3">The sequence shown here is derived from an EMBL/GenBank/DDBJ whole genome shotgun (WGS) entry which is preliminary data.</text>
</comment>
<organism evidence="3 4">
    <name type="scientific">Lentzea rhizosphaerae</name>
    <dbReference type="NCBI Taxonomy" id="2041025"/>
    <lineage>
        <taxon>Bacteria</taxon>
        <taxon>Bacillati</taxon>
        <taxon>Actinomycetota</taxon>
        <taxon>Actinomycetes</taxon>
        <taxon>Pseudonocardiales</taxon>
        <taxon>Pseudonocardiaceae</taxon>
        <taxon>Lentzea</taxon>
    </lineage>
</organism>
<feature type="transmembrane region" description="Helical" evidence="1">
    <location>
        <begin position="424"/>
        <end position="446"/>
    </location>
</feature>
<dbReference type="Proteomes" id="UP001595690">
    <property type="component" value="Unassembled WGS sequence"/>
</dbReference>
<evidence type="ECO:0000256" key="1">
    <source>
        <dbReference type="SAM" id="Phobius"/>
    </source>
</evidence>
<proteinExistence type="predicted"/>
<dbReference type="Pfam" id="PF14015">
    <property type="entry name" value="DUF4231"/>
    <property type="match status" value="1"/>
</dbReference>
<dbReference type="InterPro" id="IPR025325">
    <property type="entry name" value="DUF4231"/>
</dbReference>
<evidence type="ECO:0000313" key="3">
    <source>
        <dbReference type="EMBL" id="MFC3895826.1"/>
    </source>
</evidence>
<name>A0ABV8C1F2_9PSEU</name>
<feature type="domain" description="SMODS and SLOG-associating 2TM effector" evidence="2">
    <location>
        <begin position="520"/>
        <end position="642"/>
    </location>
</feature>
<keyword evidence="1" id="KW-0812">Transmembrane</keyword>
<gene>
    <name evidence="3" type="ORF">ACFOWZ_30480</name>
</gene>
<feature type="transmembrane region" description="Helical" evidence="1">
    <location>
        <begin position="572"/>
        <end position="594"/>
    </location>
</feature>
<feature type="transmembrane region" description="Helical" evidence="1">
    <location>
        <begin position="548"/>
        <end position="566"/>
    </location>
</feature>